<evidence type="ECO:0000313" key="3">
    <source>
        <dbReference type="Proteomes" id="UP000886998"/>
    </source>
</evidence>
<comment type="caution">
    <text evidence="2">The sequence shown here is derived from an EMBL/GenBank/DDBJ whole genome shotgun (WGS) entry which is preliminary data.</text>
</comment>
<sequence>MRTEEVDGSTAGESGGNKRQTRILRPPCGEDRFAYCFPPSSFPATRLHVPSDEQNCGNSLSAHTKPGDFKEISKYNNIREKIGFALRIMKGNFIAGNYSRLRQMNDKDFIGTVLETKRQSDSQNNL</sequence>
<dbReference type="AlphaFoldDB" id="A0A8X6I2T3"/>
<evidence type="ECO:0000313" key="2">
    <source>
        <dbReference type="EMBL" id="GFS28535.1"/>
    </source>
</evidence>
<feature type="region of interest" description="Disordered" evidence="1">
    <location>
        <begin position="1"/>
        <end position="24"/>
    </location>
</feature>
<organism evidence="2 3">
    <name type="scientific">Trichonephila inaurata madagascariensis</name>
    <dbReference type="NCBI Taxonomy" id="2747483"/>
    <lineage>
        <taxon>Eukaryota</taxon>
        <taxon>Metazoa</taxon>
        <taxon>Ecdysozoa</taxon>
        <taxon>Arthropoda</taxon>
        <taxon>Chelicerata</taxon>
        <taxon>Arachnida</taxon>
        <taxon>Araneae</taxon>
        <taxon>Araneomorphae</taxon>
        <taxon>Entelegynae</taxon>
        <taxon>Araneoidea</taxon>
        <taxon>Nephilidae</taxon>
        <taxon>Trichonephila</taxon>
        <taxon>Trichonephila inaurata</taxon>
    </lineage>
</organism>
<protein>
    <submittedName>
        <fullName evidence="2">Uncharacterized protein</fullName>
    </submittedName>
</protein>
<dbReference type="Proteomes" id="UP000886998">
    <property type="component" value="Unassembled WGS sequence"/>
</dbReference>
<reference evidence="2" key="1">
    <citation type="submission" date="2020-08" db="EMBL/GenBank/DDBJ databases">
        <title>Multicomponent nature underlies the extraordinary mechanical properties of spider dragline silk.</title>
        <authorList>
            <person name="Kono N."/>
            <person name="Nakamura H."/>
            <person name="Mori M."/>
            <person name="Yoshida Y."/>
            <person name="Ohtoshi R."/>
            <person name="Malay A.D."/>
            <person name="Moran D.A.P."/>
            <person name="Tomita M."/>
            <person name="Numata K."/>
            <person name="Arakawa K."/>
        </authorList>
    </citation>
    <scope>NUCLEOTIDE SEQUENCE</scope>
</reference>
<evidence type="ECO:0000256" key="1">
    <source>
        <dbReference type="SAM" id="MobiDB-lite"/>
    </source>
</evidence>
<name>A0A8X6I2T3_9ARAC</name>
<proteinExistence type="predicted"/>
<accession>A0A8X6I2T3</accession>
<keyword evidence="3" id="KW-1185">Reference proteome</keyword>
<dbReference type="EMBL" id="BMAV01023905">
    <property type="protein sequence ID" value="GFS28535.1"/>
    <property type="molecule type" value="Genomic_DNA"/>
</dbReference>
<gene>
    <name evidence="2" type="ORF">TNIN_78561</name>
</gene>